<name>A0A6A5RIP0_9PLEO</name>
<dbReference type="RefSeq" id="XP_033446568.1">
    <property type="nucleotide sequence ID" value="XM_033596490.1"/>
</dbReference>
<evidence type="ECO:0008006" key="4">
    <source>
        <dbReference type="Google" id="ProtNLM"/>
    </source>
</evidence>
<evidence type="ECO:0000313" key="2">
    <source>
        <dbReference type="EMBL" id="KAF1926316.1"/>
    </source>
</evidence>
<sequence length="217" mass="23584">MNAEAYLRKQGWQGSGHSLDGEGRGIRKPLLIAHKQDQLGLGKKKAAYTTDDQWWMRAFDDSLKNIGSGQESTLSQIQKKGINRGGLYGFFVKGESIAGTLGDSDSSAAPTDASAAPSGTSTPATSASDSEPARQSANRVKKRKRDARKEVTKSQKSKGKKEEVAGDKGAKKLAKKIAKLSVKERTTYEQRAAAKGQTLEVYVARRIQKKNEERASR</sequence>
<evidence type="ECO:0000256" key="1">
    <source>
        <dbReference type="SAM" id="MobiDB-lite"/>
    </source>
</evidence>
<dbReference type="Proteomes" id="UP000800082">
    <property type="component" value="Unassembled WGS sequence"/>
</dbReference>
<keyword evidence="3" id="KW-1185">Reference proteome</keyword>
<accession>A0A6A5RIP0</accession>
<dbReference type="AlphaFoldDB" id="A0A6A5RIP0"/>
<proteinExistence type="predicted"/>
<feature type="region of interest" description="Disordered" evidence="1">
    <location>
        <begin position="1"/>
        <end position="23"/>
    </location>
</feature>
<feature type="region of interest" description="Disordered" evidence="1">
    <location>
        <begin position="103"/>
        <end position="173"/>
    </location>
</feature>
<dbReference type="PANTHER" id="PTHR23149">
    <property type="entry name" value="G PATCH DOMAIN CONTAINING PROTEIN"/>
    <property type="match status" value="1"/>
</dbReference>
<reference evidence="2" key="1">
    <citation type="journal article" date="2020" name="Stud. Mycol.">
        <title>101 Dothideomycetes genomes: a test case for predicting lifestyles and emergence of pathogens.</title>
        <authorList>
            <person name="Haridas S."/>
            <person name="Albert R."/>
            <person name="Binder M."/>
            <person name="Bloem J."/>
            <person name="Labutti K."/>
            <person name="Salamov A."/>
            <person name="Andreopoulos B."/>
            <person name="Baker S."/>
            <person name="Barry K."/>
            <person name="Bills G."/>
            <person name="Bluhm B."/>
            <person name="Cannon C."/>
            <person name="Castanera R."/>
            <person name="Culley D."/>
            <person name="Daum C."/>
            <person name="Ezra D."/>
            <person name="Gonzalez J."/>
            <person name="Henrissat B."/>
            <person name="Kuo A."/>
            <person name="Liang C."/>
            <person name="Lipzen A."/>
            <person name="Lutzoni F."/>
            <person name="Magnuson J."/>
            <person name="Mondo S."/>
            <person name="Nolan M."/>
            <person name="Ohm R."/>
            <person name="Pangilinan J."/>
            <person name="Park H.-J."/>
            <person name="Ramirez L."/>
            <person name="Alfaro M."/>
            <person name="Sun H."/>
            <person name="Tritt A."/>
            <person name="Yoshinaga Y."/>
            <person name="Zwiers L.-H."/>
            <person name="Turgeon B."/>
            <person name="Goodwin S."/>
            <person name="Spatafora J."/>
            <person name="Crous P."/>
            <person name="Grigoriev I."/>
        </authorList>
    </citation>
    <scope>NUCLEOTIDE SEQUENCE</scope>
    <source>
        <strain evidence="2">CBS 183.55</strain>
    </source>
</reference>
<gene>
    <name evidence="2" type="ORF">M421DRAFT_68219</name>
</gene>
<dbReference type="PANTHER" id="PTHR23149:SF33">
    <property type="entry name" value="PROTEIN TMA23"/>
    <property type="match status" value="1"/>
</dbReference>
<evidence type="ECO:0000313" key="3">
    <source>
        <dbReference type="Proteomes" id="UP000800082"/>
    </source>
</evidence>
<protein>
    <recommendedName>
        <fullName evidence="4">G-patch domain-containing protein</fullName>
    </recommendedName>
</protein>
<dbReference type="EMBL" id="ML978978">
    <property type="protein sequence ID" value="KAF1926316.1"/>
    <property type="molecule type" value="Genomic_DNA"/>
</dbReference>
<dbReference type="OrthoDB" id="3366546at2759"/>
<dbReference type="InterPro" id="IPR050656">
    <property type="entry name" value="PINX1"/>
</dbReference>
<feature type="compositionally biased region" description="Basic and acidic residues" evidence="1">
    <location>
        <begin position="160"/>
        <end position="170"/>
    </location>
</feature>
<feature type="compositionally biased region" description="Low complexity" evidence="1">
    <location>
        <begin position="103"/>
        <end position="130"/>
    </location>
</feature>
<dbReference type="GeneID" id="54354157"/>
<organism evidence="2 3">
    <name type="scientific">Didymella exigua CBS 183.55</name>
    <dbReference type="NCBI Taxonomy" id="1150837"/>
    <lineage>
        <taxon>Eukaryota</taxon>
        <taxon>Fungi</taxon>
        <taxon>Dikarya</taxon>
        <taxon>Ascomycota</taxon>
        <taxon>Pezizomycotina</taxon>
        <taxon>Dothideomycetes</taxon>
        <taxon>Pleosporomycetidae</taxon>
        <taxon>Pleosporales</taxon>
        <taxon>Pleosporineae</taxon>
        <taxon>Didymellaceae</taxon>
        <taxon>Didymella</taxon>
    </lineage>
</organism>